<dbReference type="RefSeq" id="WP_345639903.1">
    <property type="nucleotide sequence ID" value="NZ_BAABEP010000001.1"/>
</dbReference>
<dbReference type="PANTHER" id="PTHR47506:SF1">
    <property type="entry name" value="HTH-TYPE TRANSCRIPTIONAL REGULATOR YJDC"/>
    <property type="match status" value="1"/>
</dbReference>
<accession>A0ABP7DQE7</accession>
<name>A0ABP7DQE7_9ACTN</name>
<dbReference type="EMBL" id="BAABEP010000001">
    <property type="protein sequence ID" value="GAA3707637.1"/>
    <property type="molecule type" value="Genomic_DNA"/>
</dbReference>
<dbReference type="InterPro" id="IPR011075">
    <property type="entry name" value="TetR_C"/>
</dbReference>
<dbReference type="InterPro" id="IPR023772">
    <property type="entry name" value="DNA-bd_HTH_TetR-type_CS"/>
</dbReference>
<dbReference type="Gene3D" id="1.10.357.10">
    <property type="entry name" value="Tetracycline Repressor, domain 2"/>
    <property type="match status" value="1"/>
</dbReference>
<keyword evidence="3" id="KW-0804">Transcription</keyword>
<sequence length="193" mass="20315">MARPRKFEEEAAVAAARTAFRRTGYAGTSLSDLVEATGLGKGSLYNAFGDKEEIFERAFDGYCAEADAATDETFRRAAGLAAALGYLSQVTGDTIADREHVGCMINKATAELAVSSEAVVERASKTLHHVEDRLACSLARAQEDGEVGADADPRDLARLLLAVSRGIEALGKAGYSAEELRSIESAAARVLGG</sequence>
<keyword evidence="7" id="KW-1185">Reference proteome</keyword>
<dbReference type="PRINTS" id="PR00455">
    <property type="entry name" value="HTHTETR"/>
</dbReference>
<dbReference type="Pfam" id="PF00440">
    <property type="entry name" value="TetR_N"/>
    <property type="match status" value="1"/>
</dbReference>
<dbReference type="PROSITE" id="PS50977">
    <property type="entry name" value="HTH_TETR_2"/>
    <property type="match status" value="1"/>
</dbReference>
<dbReference type="SUPFAM" id="SSF46689">
    <property type="entry name" value="Homeodomain-like"/>
    <property type="match status" value="1"/>
</dbReference>
<dbReference type="InterPro" id="IPR009057">
    <property type="entry name" value="Homeodomain-like_sf"/>
</dbReference>
<keyword evidence="1" id="KW-0805">Transcription regulation</keyword>
<evidence type="ECO:0000256" key="2">
    <source>
        <dbReference type="ARBA" id="ARBA00023125"/>
    </source>
</evidence>
<evidence type="ECO:0000313" key="6">
    <source>
        <dbReference type="EMBL" id="GAA3707637.1"/>
    </source>
</evidence>
<gene>
    <name evidence="6" type="ORF">GCM10023082_02110</name>
</gene>
<evidence type="ECO:0000256" key="1">
    <source>
        <dbReference type="ARBA" id="ARBA00023015"/>
    </source>
</evidence>
<dbReference type="SUPFAM" id="SSF48498">
    <property type="entry name" value="Tetracyclin repressor-like, C-terminal domain"/>
    <property type="match status" value="1"/>
</dbReference>
<organism evidence="6 7">
    <name type="scientific">Streptomyces tremellae</name>
    <dbReference type="NCBI Taxonomy" id="1124239"/>
    <lineage>
        <taxon>Bacteria</taxon>
        <taxon>Bacillati</taxon>
        <taxon>Actinomycetota</taxon>
        <taxon>Actinomycetes</taxon>
        <taxon>Kitasatosporales</taxon>
        <taxon>Streptomycetaceae</taxon>
        <taxon>Streptomyces</taxon>
    </lineage>
</organism>
<feature type="DNA-binding region" description="H-T-H motif" evidence="4">
    <location>
        <begin position="29"/>
        <end position="48"/>
    </location>
</feature>
<comment type="caution">
    <text evidence="6">The sequence shown here is derived from an EMBL/GenBank/DDBJ whole genome shotgun (WGS) entry which is preliminary data.</text>
</comment>
<dbReference type="InterPro" id="IPR001647">
    <property type="entry name" value="HTH_TetR"/>
</dbReference>
<dbReference type="Gene3D" id="1.10.10.60">
    <property type="entry name" value="Homeodomain-like"/>
    <property type="match status" value="1"/>
</dbReference>
<reference evidence="7" key="1">
    <citation type="journal article" date="2019" name="Int. J. Syst. Evol. Microbiol.">
        <title>The Global Catalogue of Microorganisms (GCM) 10K type strain sequencing project: providing services to taxonomists for standard genome sequencing and annotation.</title>
        <authorList>
            <consortium name="The Broad Institute Genomics Platform"/>
            <consortium name="The Broad Institute Genome Sequencing Center for Infectious Disease"/>
            <person name="Wu L."/>
            <person name="Ma J."/>
        </authorList>
    </citation>
    <scope>NUCLEOTIDE SEQUENCE [LARGE SCALE GENOMIC DNA]</scope>
    <source>
        <strain evidence="7">JCM 30846</strain>
    </source>
</reference>
<dbReference type="Pfam" id="PF16925">
    <property type="entry name" value="TetR_C_13"/>
    <property type="match status" value="1"/>
</dbReference>
<evidence type="ECO:0000256" key="3">
    <source>
        <dbReference type="ARBA" id="ARBA00023163"/>
    </source>
</evidence>
<evidence type="ECO:0000313" key="7">
    <source>
        <dbReference type="Proteomes" id="UP001499884"/>
    </source>
</evidence>
<proteinExistence type="predicted"/>
<keyword evidence="2 4" id="KW-0238">DNA-binding</keyword>
<dbReference type="PANTHER" id="PTHR47506">
    <property type="entry name" value="TRANSCRIPTIONAL REGULATORY PROTEIN"/>
    <property type="match status" value="1"/>
</dbReference>
<dbReference type="PROSITE" id="PS01081">
    <property type="entry name" value="HTH_TETR_1"/>
    <property type="match status" value="1"/>
</dbReference>
<dbReference type="Proteomes" id="UP001499884">
    <property type="component" value="Unassembled WGS sequence"/>
</dbReference>
<evidence type="ECO:0000256" key="4">
    <source>
        <dbReference type="PROSITE-ProRule" id="PRU00335"/>
    </source>
</evidence>
<feature type="domain" description="HTH tetR-type" evidence="5">
    <location>
        <begin position="6"/>
        <end position="66"/>
    </location>
</feature>
<protein>
    <submittedName>
        <fullName evidence="6">TetR/AcrR family transcriptional regulator</fullName>
    </submittedName>
</protein>
<dbReference type="InterPro" id="IPR036271">
    <property type="entry name" value="Tet_transcr_reg_TetR-rel_C_sf"/>
</dbReference>
<evidence type="ECO:0000259" key="5">
    <source>
        <dbReference type="PROSITE" id="PS50977"/>
    </source>
</evidence>